<dbReference type="RefSeq" id="WP_132547501.1">
    <property type="nucleotide sequence ID" value="NZ_SMAA01000003.1"/>
</dbReference>
<keyword evidence="4 9" id="KW-0548">Nucleotidyltransferase</keyword>
<evidence type="ECO:0000256" key="9">
    <source>
        <dbReference type="HAMAP-Rule" id="MF_00624"/>
    </source>
</evidence>
<dbReference type="PANTHER" id="PTHR43523">
    <property type="entry name" value="GLUCOSE-1-PHOSPHATE ADENYLYLTRANSFERASE-RELATED"/>
    <property type="match status" value="1"/>
</dbReference>
<feature type="binding site" evidence="9">
    <location>
        <position position="100"/>
    </location>
    <ligand>
        <name>alpha-D-glucose 1-phosphate</name>
        <dbReference type="ChEBI" id="CHEBI:58601"/>
    </ligand>
</feature>
<dbReference type="Gene3D" id="2.160.10.10">
    <property type="entry name" value="Hexapeptide repeat proteins"/>
    <property type="match status" value="1"/>
</dbReference>
<dbReference type="InterPro" id="IPR056818">
    <property type="entry name" value="GlmU/GlgC-like_hexapep"/>
</dbReference>
<feature type="domain" description="Nucleotidyl transferase" evidence="10">
    <location>
        <begin position="8"/>
        <end position="261"/>
    </location>
</feature>
<keyword evidence="13" id="KW-1185">Reference proteome</keyword>
<keyword evidence="2 9" id="KW-0321">Glycogen metabolism</keyword>
<dbReference type="GO" id="GO:0005978">
    <property type="term" value="P:glycogen biosynthetic process"/>
    <property type="evidence" value="ECO:0007669"/>
    <property type="project" value="UniProtKB-UniRule"/>
</dbReference>
<name>A0A4R3KCS4_9FIRM</name>
<sequence>MKKTECLAMILAGGQGSRLGALTKRIAKPAVHFGGKYRIIDFPLSNCSNSGIETVGVLTQYKPLELHTYLGTGEAWNLDRKTGGVYILPPYAREKEADWYKGTADAIYQNINFIEMYDPQYVLILSGDHIYTMDYSWMLEEHKMNKADATISVIKVPRKEASRFGIMTADKTGRITAFEEKPKKPQSTLASMGIYIFNWKILEHYLKEDATDCMSSHDFGKNIIPKMLADNVRLFSYAFAGYWKDVGTVESLWQANMDLLKEKPSFELDGPWRIYSSQSPLPPHFVGSDAKISNSLISGGAVIEGNVKNSVIFPGVHIGKNTNIVNSVIFPFCIIHEGIHIEKAILAPHCEVMDGCRIFADNGTITVIPEGEIITPISSDDKQVG</sequence>
<evidence type="ECO:0000313" key="13">
    <source>
        <dbReference type="Proteomes" id="UP000295188"/>
    </source>
</evidence>
<dbReference type="InterPro" id="IPR005835">
    <property type="entry name" value="NTP_transferase_dom"/>
</dbReference>
<feature type="binding site" evidence="9">
    <location>
        <begin position="180"/>
        <end position="181"/>
    </location>
    <ligand>
        <name>alpha-D-glucose 1-phosphate</name>
        <dbReference type="ChEBI" id="CHEBI:58601"/>
    </ligand>
</feature>
<dbReference type="GO" id="GO:0008878">
    <property type="term" value="F:glucose-1-phosphate adenylyltransferase activity"/>
    <property type="evidence" value="ECO:0007669"/>
    <property type="project" value="UniProtKB-UniRule"/>
</dbReference>
<dbReference type="UniPathway" id="UPA00164"/>
<dbReference type="PROSITE" id="PS00808">
    <property type="entry name" value="ADP_GLC_PYROPHOSPH_1"/>
    <property type="match status" value="1"/>
</dbReference>
<dbReference type="InterPro" id="IPR023049">
    <property type="entry name" value="GlgC_bac"/>
</dbReference>
<evidence type="ECO:0000259" key="11">
    <source>
        <dbReference type="Pfam" id="PF24894"/>
    </source>
</evidence>
<evidence type="ECO:0000256" key="7">
    <source>
        <dbReference type="ARBA" id="ARBA00023056"/>
    </source>
</evidence>
<organism evidence="12 13">
    <name type="scientific">Pectinatus cerevisiiphilus</name>
    <dbReference type="NCBI Taxonomy" id="86956"/>
    <lineage>
        <taxon>Bacteria</taxon>
        <taxon>Bacillati</taxon>
        <taxon>Bacillota</taxon>
        <taxon>Negativicutes</taxon>
        <taxon>Selenomonadales</taxon>
        <taxon>Selenomonadaceae</taxon>
        <taxon>Pectinatus</taxon>
    </lineage>
</organism>
<evidence type="ECO:0000313" key="12">
    <source>
        <dbReference type="EMBL" id="TCS80850.1"/>
    </source>
</evidence>
<evidence type="ECO:0000256" key="8">
    <source>
        <dbReference type="ARBA" id="ARBA00023277"/>
    </source>
</evidence>
<keyword evidence="7 9" id="KW-0320">Glycogen biosynthesis</keyword>
<dbReference type="Pfam" id="PF00483">
    <property type="entry name" value="NTP_transferase"/>
    <property type="match status" value="1"/>
</dbReference>
<evidence type="ECO:0000259" key="10">
    <source>
        <dbReference type="Pfam" id="PF00483"/>
    </source>
</evidence>
<dbReference type="Gene3D" id="3.90.550.10">
    <property type="entry name" value="Spore Coat Polysaccharide Biosynthesis Protein SpsA, Chain A"/>
    <property type="match status" value="1"/>
</dbReference>
<evidence type="ECO:0000256" key="2">
    <source>
        <dbReference type="ARBA" id="ARBA00022600"/>
    </source>
</evidence>
<evidence type="ECO:0000256" key="3">
    <source>
        <dbReference type="ARBA" id="ARBA00022679"/>
    </source>
</evidence>
<feature type="site" description="Could play a key role in the communication between the regulatory and the substrate sites" evidence="9">
    <location>
        <position position="60"/>
    </location>
</feature>
<keyword evidence="8 9" id="KW-0119">Carbohydrate metabolism</keyword>
<dbReference type="OrthoDB" id="9801810at2"/>
<dbReference type="PANTHER" id="PTHR43523:SF2">
    <property type="entry name" value="GLUCOSE-1-PHOSPHATE ADENYLYLTRANSFERASE"/>
    <property type="match status" value="1"/>
</dbReference>
<dbReference type="HAMAP" id="MF_00624">
    <property type="entry name" value="GlgC"/>
    <property type="match status" value="1"/>
</dbReference>
<dbReference type="PROSITE" id="PS00809">
    <property type="entry name" value="ADP_GLC_PYROPHOSPH_2"/>
    <property type="match status" value="1"/>
</dbReference>
<dbReference type="CDD" id="cd04651">
    <property type="entry name" value="LbH_G1P_AT_C"/>
    <property type="match status" value="1"/>
</dbReference>
<dbReference type="InterPro" id="IPR011831">
    <property type="entry name" value="ADP-Glc_PPase"/>
</dbReference>
<protein>
    <recommendedName>
        <fullName evidence="9">Glucose-1-phosphate adenylyltransferase</fullName>
        <ecNumber evidence="9">2.7.7.27</ecNumber>
    </recommendedName>
    <alternativeName>
        <fullName evidence="9">ADP-glucose pyrophosphorylase</fullName>
        <shortName evidence="9">ADPGlc PPase</shortName>
    </alternativeName>
    <alternativeName>
        <fullName evidence="9">ADP-glucose synthase</fullName>
    </alternativeName>
</protein>
<evidence type="ECO:0000256" key="5">
    <source>
        <dbReference type="ARBA" id="ARBA00022741"/>
    </source>
</evidence>
<evidence type="ECO:0000256" key="4">
    <source>
        <dbReference type="ARBA" id="ARBA00022695"/>
    </source>
</evidence>
<keyword evidence="3 9" id="KW-0808">Transferase</keyword>
<comment type="caution">
    <text evidence="12">The sequence shown here is derived from an EMBL/GenBank/DDBJ whole genome shotgun (WGS) entry which is preliminary data.</text>
</comment>
<dbReference type="PROSITE" id="PS00810">
    <property type="entry name" value="ADP_GLC_PYROPHOSPH_3"/>
    <property type="match status" value="1"/>
</dbReference>
<dbReference type="Pfam" id="PF24894">
    <property type="entry name" value="Hexapep_GlmU"/>
    <property type="match status" value="1"/>
</dbReference>
<proteinExistence type="inferred from homology"/>
<dbReference type="NCBIfam" id="TIGR02091">
    <property type="entry name" value="glgC"/>
    <property type="match status" value="1"/>
</dbReference>
<dbReference type="CDD" id="cd02508">
    <property type="entry name" value="ADP_Glucose_PP"/>
    <property type="match status" value="1"/>
</dbReference>
<feature type="domain" description="Glucose-1-phosphate adenylyltransferase/Bifunctional protein GlmU-like C-terminal hexapeptide" evidence="11">
    <location>
        <begin position="288"/>
        <end position="361"/>
    </location>
</feature>
<keyword evidence="5 9" id="KW-0547">Nucleotide-binding</keyword>
<keyword evidence="6 9" id="KW-0067">ATP-binding</keyword>
<feature type="binding site" evidence="9">
    <location>
        <position position="165"/>
    </location>
    <ligand>
        <name>alpha-D-glucose 1-phosphate</name>
        <dbReference type="ChEBI" id="CHEBI:58601"/>
    </ligand>
</feature>
<dbReference type="NCBIfam" id="NF003670">
    <property type="entry name" value="PRK05293.1"/>
    <property type="match status" value="1"/>
</dbReference>
<dbReference type="InterPro" id="IPR029044">
    <property type="entry name" value="Nucleotide-diphossugar_trans"/>
</dbReference>
<reference evidence="12 13" key="1">
    <citation type="submission" date="2019-03" db="EMBL/GenBank/DDBJ databases">
        <title>Genomic Encyclopedia of Type Strains, Phase IV (KMG-IV): sequencing the most valuable type-strain genomes for metagenomic binning, comparative biology and taxonomic classification.</title>
        <authorList>
            <person name="Goeker M."/>
        </authorList>
    </citation>
    <scope>NUCLEOTIDE SEQUENCE [LARGE SCALE GENOMIC DNA]</scope>
    <source>
        <strain evidence="12 13">DSM 20467</strain>
    </source>
</reference>
<comment type="subunit">
    <text evidence="9">Homotetramer.</text>
</comment>
<evidence type="ECO:0000256" key="6">
    <source>
        <dbReference type="ARBA" id="ARBA00022840"/>
    </source>
</evidence>
<dbReference type="EC" id="2.7.7.27" evidence="9"/>
<dbReference type="AlphaFoldDB" id="A0A4R3KCS4"/>
<dbReference type="EMBL" id="SMAA01000003">
    <property type="protein sequence ID" value="TCS80850.1"/>
    <property type="molecule type" value="Genomic_DNA"/>
</dbReference>
<gene>
    <name evidence="9" type="primary">glgC</name>
    <name evidence="12" type="ORF">EDC37_10319</name>
</gene>
<comment type="catalytic activity">
    <reaction evidence="9">
        <text>alpha-D-glucose 1-phosphate + ATP + H(+) = ADP-alpha-D-glucose + diphosphate</text>
        <dbReference type="Rhea" id="RHEA:12120"/>
        <dbReference type="ChEBI" id="CHEBI:15378"/>
        <dbReference type="ChEBI" id="CHEBI:30616"/>
        <dbReference type="ChEBI" id="CHEBI:33019"/>
        <dbReference type="ChEBI" id="CHEBI:57498"/>
        <dbReference type="ChEBI" id="CHEBI:58601"/>
        <dbReference type="EC" id="2.7.7.27"/>
    </reaction>
</comment>
<comment type="pathway">
    <text evidence="9">Glycan biosynthesis; glycogen biosynthesis.</text>
</comment>
<dbReference type="GO" id="GO:0005524">
    <property type="term" value="F:ATP binding"/>
    <property type="evidence" value="ECO:0007669"/>
    <property type="project" value="UniProtKB-KW"/>
</dbReference>
<evidence type="ECO:0000256" key="1">
    <source>
        <dbReference type="ARBA" id="ARBA00010443"/>
    </source>
</evidence>
<comment type="function">
    <text evidence="9">Involved in the biosynthesis of ADP-glucose, a building block required for the elongation reactions to produce glycogen. Catalyzes the reaction between ATP and alpha-D-glucose 1-phosphate (G1P) to produce pyrophosphate and ADP-Glc.</text>
</comment>
<dbReference type="InterPro" id="IPR005836">
    <property type="entry name" value="ADP_Glu_pyroP_CS"/>
</dbReference>
<feature type="site" description="Could play a key role in the communication between the regulatory and the substrate sites" evidence="9">
    <location>
        <position position="99"/>
    </location>
</feature>
<dbReference type="SUPFAM" id="SSF51161">
    <property type="entry name" value="Trimeric LpxA-like enzymes"/>
    <property type="match status" value="1"/>
</dbReference>
<dbReference type="SUPFAM" id="SSF53448">
    <property type="entry name" value="Nucleotide-diphospho-sugar transferases"/>
    <property type="match status" value="1"/>
</dbReference>
<dbReference type="InterPro" id="IPR011004">
    <property type="entry name" value="Trimer_LpxA-like_sf"/>
</dbReference>
<feature type="binding site" evidence="9">
    <location>
        <position position="191"/>
    </location>
    <ligand>
        <name>alpha-D-glucose 1-phosphate</name>
        <dbReference type="ChEBI" id="CHEBI:58601"/>
    </ligand>
</feature>
<dbReference type="Proteomes" id="UP000295188">
    <property type="component" value="Unassembled WGS sequence"/>
</dbReference>
<comment type="similarity">
    <text evidence="1 9">Belongs to the bacterial/plant glucose-1-phosphate adenylyltransferase family.</text>
</comment>
<accession>A0A4R3KCS4</accession>